<name>A0A6P1YFP5_9FIRM</name>
<evidence type="ECO:0000313" key="2">
    <source>
        <dbReference type="Proteomes" id="UP000464452"/>
    </source>
</evidence>
<dbReference type="Proteomes" id="UP000464452">
    <property type="component" value="Chromosome"/>
</dbReference>
<organism evidence="1 2">
    <name type="scientific">Caloranaerobacter azorensis</name>
    <dbReference type="NCBI Taxonomy" id="116090"/>
    <lineage>
        <taxon>Bacteria</taxon>
        <taxon>Bacillati</taxon>
        <taxon>Bacillota</taxon>
        <taxon>Tissierellia</taxon>
        <taxon>Tissierellales</taxon>
        <taxon>Thermohalobacteraceae</taxon>
        <taxon>Caloranaerobacter</taxon>
    </lineage>
</organism>
<sequence>MKKIIFILSIFSLILVFIVTYIQPKNNKIFVKSYTYMNIDTECKKLSKKNAVE</sequence>
<accession>A0A6P1YFP5</accession>
<proteinExistence type="predicted"/>
<dbReference type="KEGG" id="cazo:G3A45_06685"/>
<protein>
    <submittedName>
        <fullName evidence="1">Uncharacterized protein</fullName>
    </submittedName>
</protein>
<dbReference type="AlphaFoldDB" id="A0A6P1YFP5"/>
<reference evidence="1 2" key="1">
    <citation type="submission" date="2020-02" db="EMBL/GenBank/DDBJ databases">
        <title>Thermophilic hydrogen producing bacteria, Caloranaerobacter azorensis.</title>
        <authorList>
            <person name="Baek K."/>
        </authorList>
    </citation>
    <scope>NUCLEOTIDE SEQUENCE [LARGE SCALE GENOMIC DNA]</scope>
    <source>
        <strain evidence="1 2">T3-1</strain>
    </source>
</reference>
<evidence type="ECO:0000313" key="1">
    <source>
        <dbReference type="EMBL" id="QIB27005.1"/>
    </source>
</evidence>
<dbReference type="RefSeq" id="WP_163234939.1">
    <property type="nucleotide sequence ID" value="NZ_CP048617.1"/>
</dbReference>
<gene>
    <name evidence="1" type="ORF">G3A45_06685</name>
</gene>
<dbReference type="EMBL" id="CP048617">
    <property type="protein sequence ID" value="QIB27005.1"/>
    <property type="molecule type" value="Genomic_DNA"/>
</dbReference>